<proteinExistence type="predicted"/>
<accession>A0A913Z754</accession>
<dbReference type="InterPro" id="IPR036056">
    <property type="entry name" value="Fibrinogen-like_C"/>
</dbReference>
<protein>
    <submittedName>
        <fullName evidence="2">Uncharacterized protein</fullName>
    </submittedName>
</protein>
<feature type="chain" id="PRO_5038024136" evidence="1">
    <location>
        <begin position="24"/>
        <end position="180"/>
    </location>
</feature>
<keyword evidence="1" id="KW-0732">Signal</keyword>
<keyword evidence="3" id="KW-1185">Reference proteome</keyword>
<organism evidence="2 3">
    <name type="scientific">Patiria miniata</name>
    <name type="common">Bat star</name>
    <name type="synonym">Asterina miniata</name>
    <dbReference type="NCBI Taxonomy" id="46514"/>
    <lineage>
        <taxon>Eukaryota</taxon>
        <taxon>Metazoa</taxon>
        <taxon>Echinodermata</taxon>
        <taxon>Eleutherozoa</taxon>
        <taxon>Asterozoa</taxon>
        <taxon>Asteroidea</taxon>
        <taxon>Valvatacea</taxon>
        <taxon>Valvatida</taxon>
        <taxon>Asterinidae</taxon>
        <taxon>Patiria</taxon>
    </lineage>
</organism>
<name>A0A913Z754_PATMI</name>
<evidence type="ECO:0000313" key="3">
    <source>
        <dbReference type="Proteomes" id="UP000887568"/>
    </source>
</evidence>
<dbReference type="AlphaFoldDB" id="A0A913Z754"/>
<dbReference type="RefSeq" id="XP_038047529.1">
    <property type="nucleotide sequence ID" value="XM_038191601.1"/>
</dbReference>
<feature type="signal peptide" evidence="1">
    <location>
        <begin position="1"/>
        <end position="23"/>
    </location>
</feature>
<dbReference type="Proteomes" id="UP000887568">
    <property type="component" value="Unplaced"/>
</dbReference>
<dbReference type="GeneID" id="119721524"/>
<dbReference type="SUPFAM" id="SSF56496">
    <property type="entry name" value="Fibrinogen C-terminal domain-like"/>
    <property type="match status" value="1"/>
</dbReference>
<dbReference type="EnsemblMetazoa" id="XM_038191601.1">
    <property type="protein sequence ID" value="XP_038047529.1"/>
    <property type="gene ID" value="LOC119721524"/>
</dbReference>
<dbReference type="Gene3D" id="2.60.120.1000">
    <property type="match status" value="1"/>
</dbReference>
<evidence type="ECO:0000256" key="1">
    <source>
        <dbReference type="SAM" id="SignalP"/>
    </source>
</evidence>
<sequence>MMDEIRTKVWLCVVLIASRPCSGVSLRNCEEIQSAGFTDDGEYLIVPDGFQQGEGMFWVRCERTDAGMLTVIHHDHESPRLVGETDPYIETLTYGGDKGSPSIQQFASLIATSRSCEQSFTMKCLGTDIWSEDFKETVTVQWRSRQGDLVWDWGVSEGMGCKCNYTGELVLKLNEYNYDV</sequence>
<evidence type="ECO:0000313" key="2">
    <source>
        <dbReference type="EnsemblMetazoa" id="XP_038047529.1"/>
    </source>
</evidence>
<reference evidence="2" key="1">
    <citation type="submission" date="2022-11" db="UniProtKB">
        <authorList>
            <consortium name="EnsemblMetazoa"/>
        </authorList>
    </citation>
    <scope>IDENTIFICATION</scope>
</reference>